<evidence type="ECO:0000313" key="4">
    <source>
        <dbReference type="Proteomes" id="UP001549146"/>
    </source>
</evidence>
<dbReference type="Proteomes" id="UP001549146">
    <property type="component" value="Unassembled WGS sequence"/>
</dbReference>
<dbReference type="EMBL" id="JBEPMO010000010">
    <property type="protein sequence ID" value="MET3732296.1"/>
    <property type="molecule type" value="Genomic_DNA"/>
</dbReference>
<comment type="caution">
    <text evidence="3">The sequence shown here is derived from an EMBL/GenBank/DDBJ whole genome shotgun (WGS) entry which is preliminary data.</text>
</comment>
<evidence type="ECO:0000313" key="3">
    <source>
        <dbReference type="EMBL" id="MET3732296.1"/>
    </source>
</evidence>
<keyword evidence="1" id="KW-0472">Membrane</keyword>
<reference evidence="3 4" key="1">
    <citation type="submission" date="2024-06" db="EMBL/GenBank/DDBJ databases">
        <title>Genomic Encyclopedia of Type Strains, Phase IV (KMG-IV): sequencing the most valuable type-strain genomes for metagenomic binning, comparative biology and taxonomic classification.</title>
        <authorList>
            <person name="Goeker M."/>
        </authorList>
    </citation>
    <scope>NUCLEOTIDE SEQUENCE [LARGE SCALE GENOMIC DNA]</scope>
    <source>
        <strain evidence="3 4">DSM 29388</strain>
    </source>
</reference>
<evidence type="ECO:0000256" key="1">
    <source>
        <dbReference type="SAM" id="Phobius"/>
    </source>
</evidence>
<dbReference type="InterPro" id="IPR006976">
    <property type="entry name" value="VanZ-like"/>
</dbReference>
<proteinExistence type="predicted"/>
<keyword evidence="4" id="KW-1185">Reference proteome</keyword>
<keyword evidence="1" id="KW-1133">Transmembrane helix</keyword>
<name>A0ABV2LUR0_9FLAO</name>
<keyword evidence="1" id="KW-0812">Transmembrane</keyword>
<feature type="domain" description="VanZ-like" evidence="2">
    <location>
        <begin position="31"/>
        <end position="128"/>
    </location>
</feature>
<evidence type="ECO:0000259" key="2">
    <source>
        <dbReference type="Pfam" id="PF04892"/>
    </source>
</evidence>
<organism evidence="3 4">
    <name type="scientific">Moheibacter stercoris</name>
    <dbReference type="NCBI Taxonomy" id="1628251"/>
    <lineage>
        <taxon>Bacteria</taxon>
        <taxon>Pseudomonadati</taxon>
        <taxon>Bacteroidota</taxon>
        <taxon>Flavobacteriia</taxon>
        <taxon>Flavobacteriales</taxon>
        <taxon>Weeksellaceae</taxon>
        <taxon>Moheibacter</taxon>
    </lineage>
</organism>
<protein>
    <submittedName>
        <fullName evidence="3">Glycopeptide antibiotics resistance protein</fullName>
    </submittedName>
</protein>
<feature type="transmembrane region" description="Helical" evidence="1">
    <location>
        <begin position="83"/>
        <end position="103"/>
    </location>
</feature>
<dbReference type="Pfam" id="PF04892">
    <property type="entry name" value="VanZ"/>
    <property type="match status" value="1"/>
</dbReference>
<dbReference type="PANTHER" id="PTHR28008">
    <property type="entry name" value="DOMAIN PROTEIN, PUTATIVE (AFU_ORTHOLOGUE AFUA_3G10980)-RELATED"/>
    <property type="match status" value="1"/>
</dbReference>
<feature type="transmembrane region" description="Helical" evidence="1">
    <location>
        <begin position="109"/>
        <end position="130"/>
    </location>
</feature>
<feature type="transmembrane region" description="Helical" evidence="1">
    <location>
        <begin position="21"/>
        <end position="38"/>
    </location>
</feature>
<accession>A0ABV2LUR0</accession>
<dbReference type="RefSeq" id="WP_354509385.1">
    <property type="nucleotide sequence ID" value="NZ_JBEPMO010000010.1"/>
</dbReference>
<feature type="transmembrane region" description="Helical" evidence="1">
    <location>
        <begin position="58"/>
        <end position="76"/>
    </location>
</feature>
<dbReference type="PANTHER" id="PTHR28008:SF1">
    <property type="entry name" value="DOMAIN PROTEIN, PUTATIVE (AFU_ORTHOLOGUE AFUA_3G10980)-RELATED"/>
    <property type="match status" value="1"/>
</dbReference>
<sequence length="140" mass="15773">MQKVTKALLDKKSSFLAKSIFVAYSLFLGIATLIPTSVLSSGKKSWLSNINFENGDKVVHAALFFIFSFCFYYSGWAKSKISLLLIPFILGILIECLQGLLGWGRTFDVWDILANCIGSLLAFWAIQFIFQSKHNRSTKF</sequence>
<gene>
    <name evidence="3" type="ORF">ABID46_001885</name>
</gene>
<dbReference type="NCBIfam" id="NF037970">
    <property type="entry name" value="vanZ_1"/>
    <property type="match status" value="1"/>
</dbReference>